<dbReference type="EMBL" id="CP104562">
    <property type="protein sequence ID" value="UXH76830.1"/>
    <property type="molecule type" value="Genomic_DNA"/>
</dbReference>
<sequence length="532" mass="58500">MLDPAAVSRLPDGVDDLRVSLLGSLDERGLCTDRMLMNVQDVGGGFMASETLFPRTQRRWTTCGARTAQQLIHNLKGEVAAALGQVLLERCQWTRPVALEREGFDRLAGWLTDAEAHALAWSLRLDPQASRVNLMVIRKRRLACQGAVLRIEPYLKGAVILPVFPAKGPNDGPHLMIDNMVNRYNSGREIQVGSLRVPERMKASVDGHAPLAHIGSRTRLVIVGHGGRLAPFEPTSDAYTADHLEDQTPEALADLLARQGLRKDFSGTVFVESCFSASGLGRTDTYVHRLRDELARRGYRQLSVAGRPGESYVGPQSTLTLPNEHHFNIVQTQQRSLAFSAQLRARLDELAERTGGLEQAQDAEILQQLMARESMYQVRLSRMREKGPYSQRHIDALNAALQACGPDESVPWTLHPIAYEDLEHDMVADMWSHIGPGPAPQVDGEALRRVIDRLGITLDERQSQRVQAWASQIAAGRPLPVDGAQLKRLMDGFGIPFDPLAAQQIMNALWGDTGSGSGSAALPSDRHATGPM</sequence>
<evidence type="ECO:0000313" key="1">
    <source>
        <dbReference type="EMBL" id="UXH76830.1"/>
    </source>
</evidence>
<protein>
    <recommendedName>
        <fullName evidence="3">CHAT domain-containing protein</fullName>
    </recommendedName>
</protein>
<organism evidence="1 2">
    <name type="scientific">Roseateles amylovorans</name>
    <dbReference type="NCBI Taxonomy" id="2978473"/>
    <lineage>
        <taxon>Bacteria</taxon>
        <taxon>Pseudomonadati</taxon>
        <taxon>Pseudomonadota</taxon>
        <taxon>Betaproteobacteria</taxon>
        <taxon>Burkholderiales</taxon>
        <taxon>Sphaerotilaceae</taxon>
        <taxon>Roseateles</taxon>
    </lineage>
</organism>
<dbReference type="Proteomes" id="UP001064933">
    <property type="component" value="Chromosome"/>
</dbReference>
<dbReference type="RefSeq" id="WP_261756570.1">
    <property type="nucleotide sequence ID" value="NZ_CP104562.2"/>
</dbReference>
<gene>
    <name evidence="1" type="ORF">N4261_17555</name>
</gene>
<keyword evidence="2" id="KW-1185">Reference proteome</keyword>
<reference evidence="1" key="1">
    <citation type="submission" date="2022-10" db="EMBL/GenBank/DDBJ databases">
        <title>Characterization and whole genome sequencing of a new Roseateles species, isolated from fresh water.</title>
        <authorList>
            <person name="Guliayeva D.Y."/>
            <person name="Akhremchuk A.E."/>
            <person name="Sikolenko M.A."/>
            <person name="Valentovich L.N."/>
            <person name="Sidarenka A.V."/>
        </authorList>
    </citation>
    <scope>NUCLEOTIDE SEQUENCE</scope>
    <source>
        <strain evidence="1">BIM B-1768</strain>
    </source>
</reference>
<evidence type="ECO:0008006" key="3">
    <source>
        <dbReference type="Google" id="ProtNLM"/>
    </source>
</evidence>
<name>A0ABY6AW56_9BURK</name>
<proteinExistence type="predicted"/>
<accession>A0ABY6AW56</accession>
<evidence type="ECO:0000313" key="2">
    <source>
        <dbReference type="Proteomes" id="UP001064933"/>
    </source>
</evidence>